<dbReference type="Gene3D" id="3.30.420.10">
    <property type="entry name" value="Ribonuclease H-like superfamily/Ribonuclease H"/>
    <property type="match status" value="1"/>
</dbReference>
<dbReference type="InterPro" id="IPR037239">
    <property type="entry name" value="OSBP_sf"/>
</dbReference>
<dbReference type="InterPro" id="IPR052055">
    <property type="entry name" value="Hepadnavirus_pol/RT"/>
</dbReference>
<dbReference type="SUPFAM" id="SSF47823">
    <property type="entry name" value="lambda integrase-like, N-terminal domain"/>
    <property type="match status" value="1"/>
</dbReference>
<dbReference type="InterPro" id="IPR043502">
    <property type="entry name" value="DNA/RNA_pol_sf"/>
</dbReference>
<feature type="domain" description="Reverse transcriptase" evidence="3">
    <location>
        <begin position="173"/>
        <end position="391"/>
    </location>
</feature>
<dbReference type="Gene3D" id="1.10.150.130">
    <property type="match status" value="1"/>
</dbReference>
<dbReference type="Pfam" id="PF01237">
    <property type="entry name" value="Oxysterol_BP"/>
    <property type="match status" value="1"/>
</dbReference>
<evidence type="ECO:0000313" key="5">
    <source>
        <dbReference type="EMBL" id="KAK3242772.1"/>
    </source>
</evidence>
<evidence type="ECO:0000259" key="3">
    <source>
        <dbReference type="PROSITE" id="PS50878"/>
    </source>
</evidence>
<feature type="region of interest" description="Disordered" evidence="2">
    <location>
        <begin position="68"/>
        <end position="106"/>
    </location>
</feature>
<dbReference type="InterPro" id="IPR000648">
    <property type="entry name" value="Oxysterol-bd"/>
</dbReference>
<dbReference type="CDD" id="cd20404">
    <property type="entry name" value="Tudor_Agenet_AtEML-like"/>
    <property type="match status" value="1"/>
</dbReference>
<dbReference type="InterPro" id="IPR010998">
    <property type="entry name" value="Integrase_recombinase_N"/>
</dbReference>
<dbReference type="SUPFAM" id="SSF56672">
    <property type="entry name" value="DNA/RNA polymerases"/>
    <property type="match status" value="1"/>
</dbReference>
<keyword evidence="6" id="KW-1185">Reference proteome</keyword>
<dbReference type="Gene3D" id="2.30.30.140">
    <property type="match status" value="1"/>
</dbReference>
<dbReference type="Proteomes" id="UP001190700">
    <property type="component" value="Unassembled WGS sequence"/>
</dbReference>
<dbReference type="PROSITE" id="PS51900">
    <property type="entry name" value="CB"/>
    <property type="match status" value="1"/>
</dbReference>
<reference evidence="5 6" key="1">
    <citation type="journal article" date="2015" name="Genome Biol. Evol.">
        <title>Comparative Genomics of a Bacterivorous Green Alga Reveals Evolutionary Causalities and Consequences of Phago-Mixotrophic Mode of Nutrition.</title>
        <authorList>
            <person name="Burns J.A."/>
            <person name="Paasch A."/>
            <person name="Narechania A."/>
            <person name="Kim E."/>
        </authorList>
    </citation>
    <scope>NUCLEOTIDE SEQUENCE [LARGE SCALE GENOMIC DNA]</scope>
    <source>
        <strain evidence="5 6">PLY_AMNH</strain>
    </source>
</reference>
<dbReference type="Pfam" id="PF00078">
    <property type="entry name" value="RVT_1"/>
    <property type="match status" value="1"/>
</dbReference>
<dbReference type="PANTHER" id="PTHR33050:SF7">
    <property type="entry name" value="RIBONUCLEASE H"/>
    <property type="match status" value="1"/>
</dbReference>
<dbReference type="AlphaFoldDB" id="A0AAE0BVY9"/>
<dbReference type="Gene3D" id="3.30.70.3490">
    <property type="match status" value="1"/>
</dbReference>
<proteinExistence type="predicted"/>
<protein>
    <recommendedName>
        <fullName evidence="7">Reverse transcriptase domain-containing protein</fullName>
    </recommendedName>
</protein>
<keyword evidence="1" id="KW-0238">DNA-binding</keyword>
<evidence type="ECO:0000259" key="4">
    <source>
        <dbReference type="PROSITE" id="PS51900"/>
    </source>
</evidence>
<evidence type="ECO:0000256" key="1">
    <source>
        <dbReference type="ARBA" id="ARBA00023125"/>
    </source>
</evidence>
<name>A0AAE0BVY9_9CHLO</name>
<sequence>MIGYRAMLEGDNEAHGGAEVVRAKLAFMEQKIYAGTEGVVADTILTKWLAEFDASKAKSVMTVTAKQAAGAANRAQRGDHRVGGGRGGDQAPPPNSPGNGGKVKQRTMQEYVRSRKGAWRAGGASSEALQWIARGAKMRWVKGHPPKFDHGTSLRDLKQQQEWLDIEMARSLKTGAWVRARRRRHVSRVFLVPKPGTNSWRLVMDFRWLNEFCVRSKCKMETLKKLRRLASQGFTFDFKDGYHAVGIDPDFQEFMQFDTQGVLYQCGALPFGWTDSPRIFVKLMKTLVELIRSPQAGEDRHEVKKLRDGQEVRRRWAVRRREGGLRRGSDRAGARVLPYMDDFMVITKTQDDAFVQRDQVSKLLPRLGLFRNEKKGHWEPTQLVEHLGLEVDFEEGLFRVTERRLKKIHSKATAILCRATREQRWVQARELAVFNGLCQSVYLAVPTSRLYLRELYSVLGKKNSWGSKKEARGLWNDELQKLHSTHLELEAVYKTVRSFLFELEGKVVRLYCDNQAVVAMLSHFTSRNPELVRRMRKLWLLLDLHDIELQARYIRSEANEWADRLSRDKDLDDWRINKKWFNAWHDPGSKGVDSLAYDWRGEHNWVNPPWGLIDEVAHKLREEGASATVVAPYWPGQSWFRELEALAAEVEINKPEEEVRPGCKIEVLWPEDQAWYPRIVGATGEDGRTKIQYDDGDEENVVLKEEKYRVFPSENEEEDPQQQVTATPWKTVLLRHWTEKLGNNQHSDTAAAMQAAALEKLTADNYEGQYKKFVKFCTEENLRWLPATAATVQLYMAALQKAGTVKGTSLQPYLLAINSFHEDFDYPGPAKGRAVTRAVKGMTAMQTAAAEQQNVTETVRTYLPASAVRCVHKAALQLPLATEEQRKLFRACVYVVVAFVTFGKPQTGTAMLRESLLRDSNGLSIVLEKEKGKNHLLCKRRLCIPREGVAELHELLDRWEQTRDDDWLQAATTSTAKAADTASYWRLPCDKKKQFKNVDANEWIACALGHVGYTMANEEKQRLEEKQRAARKKLESGHYQEPNWFKKVETEGDTETLQWQYLGSADSAFG</sequence>
<dbReference type="InterPro" id="IPR036397">
    <property type="entry name" value="RNaseH_sf"/>
</dbReference>
<dbReference type="GO" id="GO:0008289">
    <property type="term" value="F:lipid binding"/>
    <property type="evidence" value="ECO:0007669"/>
    <property type="project" value="InterPro"/>
</dbReference>
<dbReference type="EMBL" id="LGRX02033120">
    <property type="protein sequence ID" value="KAK3242772.1"/>
    <property type="molecule type" value="Genomic_DNA"/>
</dbReference>
<comment type="caution">
    <text evidence="5">The sequence shown here is derived from an EMBL/GenBank/DDBJ whole genome shotgun (WGS) entry which is preliminary data.</text>
</comment>
<gene>
    <name evidence="5" type="ORF">CYMTET_47546</name>
</gene>
<dbReference type="Gene3D" id="3.10.10.10">
    <property type="entry name" value="HIV Type 1 Reverse Transcriptase, subunit A, domain 1"/>
    <property type="match status" value="1"/>
</dbReference>
<accession>A0AAE0BVY9</accession>
<dbReference type="InterPro" id="IPR043128">
    <property type="entry name" value="Rev_trsase/Diguanyl_cyclase"/>
</dbReference>
<dbReference type="SUPFAM" id="SSF144000">
    <property type="entry name" value="Oxysterol-binding protein-like"/>
    <property type="match status" value="1"/>
</dbReference>
<evidence type="ECO:0008006" key="7">
    <source>
        <dbReference type="Google" id="ProtNLM"/>
    </source>
</evidence>
<dbReference type="PROSITE" id="PS50878">
    <property type="entry name" value="RT_POL"/>
    <property type="match status" value="1"/>
</dbReference>
<organism evidence="5 6">
    <name type="scientific">Cymbomonas tetramitiformis</name>
    <dbReference type="NCBI Taxonomy" id="36881"/>
    <lineage>
        <taxon>Eukaryota</taxon>
        <taxon>Viridiplantae</taxon>
        <taxon>Chlorophyta</taxon>
        <taxon>Pyramimonadophyceae</taxon>
        <taxon>Pyramimonadales</taxon>
        <taxon>Pyramimonadaceae</taxon>
        <taxon>Cymbomonas</taxon>
    </lineage>
</organism>
<feature type="domain" description="Core-binding (CB)" evidence="4">
    <location>
        <begin position="744"/>
        <end position="825"/>
    </location>
</feature>
<dbReference type="PANTHER" id="PTHR33050">
    <property type="entry name" value="REVERSE TRANSCRIPTASE DOMAIN-CONTAINING PROTEIN"/>
    <property type="match status" value="1"/>
</dbReference>
<evidence type="ECO:0000313" key="6">
    <source>
        <dbReference type="Proteomes" id="UP001190700"/>
    </source>
</evidence>
<dbReference type="InterPro" id="IPR044068">
    <property type="entry name" value="CB"/>
</dbReference>
<dbReference type="Gene3D" id="3.30.70.270">
    <property type="match status" value="1"/>
</dbReference>
<dbReference type="InterPro" id="IPR000477">
    <property type="entry name" value="RT_dom"/>
</dbReference>
<evidence type="ECO:0000256" key="2">
    <source>
        <dbReference type="SAM" id="MobiDB-lite"/>
    </source>
</evidence>
<dbReference type="CDD" id="cd09275">
    <property type="entry name" value="RNase_HI_RT_DIRS1"/>
    <property type="match status" value="1"/>
</dbReference>
<dbReference type="GO" id="GO:0003677">
    <property type="term" value="F:DNA binding"/>
    <property type="evidence" value="ECO:0007669"/>
    <property type="project" value="UniProtKB-KW"/>
</dbReference>